<dbReference type="EMBL" id="VLPL01000008">
    <property type="protein sequence ID" value="TSJ41158.1"/>
    <property type="molecule type" value="Genomic_DNA"/>
</dbReference>
<evidence type="ECO:0000313" key="2">
    <source>
        <dbReference type="Proteomes" id="UP000316008"/>
    </source>
</evidence>
<dbReference type="Proteomes" id="UP000316008">
    <property type="component" value="Unassembled WGS sequence"/>
</dbReference>
<dbReference type="AlphaFoldDB" id="A0A556MMX1"/>
<dbReference type="InterPro" id="IPR026497">
    <property type="entry name" value="GRASP-with-SPASM"/>
</dbReference>
<dbReference type="NCBIfam" id="TIGR04193">
    <property type="entry name" value="SPASM_w_grasp"/>
    <property type="match status" value="1"/>
</dbReference>
<accession>A0A556MMX1</accession>
<organism evidence="1 2">
    <name type="scientific">Fluviicola chungangensis</name>
    <dbReference type="NCBI Taxonomy" id="2597671"/>
    <lineage>
        <taxon>Bacteria</taxon>
        <taxon>Pseudomonadati</taxon>
        <taxon>Bacteroidota</taxon>
        <taxon>Flavobacteriia</taxon>
        <taxon>Flavobacteriales</taxon>
        <taxon>Crocinitomicaceae</taxon>
        <taxon>Fluviicola</taxon>
    </lineage>
</organism>
<comment type="caution">
    <text evidence="1">The sequence shown here is derived from an EMBL/GenBank/DDBJ whole genome shotgun (WGS) entry which is preliminary data.</text>
</comment>
<dbReference type="RefSeq" id="WP_144333969.1">
    <property type="nucleotide sequence ID" value="NZ_VLPL01000008.1"/>
</dbReference>
<reference evidence="1 2" key="1">
    <citation type="submission" date="2019-07" db="EMBL/GenBank/DDBJ databases">
        <authorList>
            <person name="Huq M.A."/>
        </authorList>
    </citation>
    <scope>NUCLEOTIDE SEQUENCE [LARGE SCALE GENOMIC DNA]</scope>
    <source>
        <strain evidence="1 2">MAH-3</strain>
    </source>
</reference>
<name>A0A556MMX1_9FLAO</name>
<proteinExistence type="predicted"/>
<evidence type="ECO:0000313" key="1">
    <source>
        <dbReference type="EMBL" id="TSJ41158.1"/>
    </source>
</evidence>
<sequence length="377" mass="43603">MKTDLNYITLYPNIIPVRGYSRSILMDLNMGKFLFIPNYFCDFLIENKTKNLQKVDFLNFGNSENDVDEINRLVDLLIQEDYLTEVDSKLLSGLKVEVPFITDDTLISDCIIEISNLSSWNISVFLAKINTLGVKFLEIRFLDFTSFEKHYKKIQFDLTDHSIEFLHFIVPGDDNLNEIISNEMMTFHRLNQLTIYNSKGKFEIEGVPFILSFSTQNSIDNSNCGCINPSQFNCNIASYYANKKSNNCLSQKLSIDQYGDIKNCPSKKESFGKLETVNLERTVQLNEFRKEWHITKESILVCSDCELRWMCSDCRVFIQDESNPLSKPSKCGYNPYINKWINEEGYLSESECGVSIVDNRLTIDQVKLNEINSELWG</sequence>
<protein>
    <submittedName>
        <fullName evidence="1">Grasp-with-spasm system SPASM domain peptide maturase</fullName>
    </submittedName>
</protein>
<gene>
    <name evidence="1" type="primary">gwsS</name>
    <name evidence="1" type="ORF">FO442_14695</name>
</gene>
<keyword evidence="2" id="KW-1185">Reference proteome</keyword>
<dbReference type="OrthoDB" id="1073749at2"/>